<comment type="caution">
    <text evidence="2">The sequence shown here is derived from an EMBL/GenBank/DDBJ whole genome shotgun (WGS) entry which is preliminary data.</text>
</comment>
<reference evidence="3" key="1">
    <citation type="journal article" date="2019" name="Int. J. Syst. Evol. Microbiol.">
        <title>The Global Catalogue of Microorganisms (GCM) 10K type strain sequencing project: providing services to taxonomists for standard genome sequencing and annotation.</title>
        <authorList>
            <consortium name="The Broad Institute Genomics Platform"/>
            <consortium name="The Broad Institute Genome Sequencing Center for Infectious Disease"/>
            <person name="Wu L."/>
            <person name="Ma J."/>
        </authorList>
    </citation>
    <scope>NUCLEOTIDE SEQUENCE [LARGE SCALE GENOMIC DNA]</scope>
    <source>
        <strain evidence="3">CCM 7640</strain>
    </source>
</reference>
<sequence>MTGPTVPPPSGGHDLGASFGAPVAAVQPSAPRSHRRRNSLIWVAIGIVAIAGACTAVQIGANLGYDDALIGFEDAIDDAEDSALLLDDELAALGGTLAVASGIADHDAGVLMDAASKEALIATVGEAETVVSDGTAVREQQFPAADEKPTWAWELFGETTQLNADRDAADDLFDEFDTAGRSAEDAARTLEEAGVTAITSAADAAAGFEAAHVSARNLDVIALRSAAERLQQTEGSLDETAAAAYTDLEAAASQMLVSEQAELAEKSGPLYDARLEIEAFARSLAPGVLLDFDWSEFVNGYGYADSMGGYATWWYADPGYATIELSNSVAAYWPGARSEALVAHEVGHAISVKCDGMYDDSDQSNIEAWATAWAISMGFTDAANGTSAYGPPPQSLIDAAAGCR</sequence>
<feature type="transmembrane region" description="Helical" evidence="1">
    <location>
        <begin position="40"/>
        <end position="61"/>
    </location>
</feature>
<dbReference type="RefSeq" id="WP_188437389.1">
    <property type="nucleotide sequence ID" value="NZ_BMCM01000005.1"/>
</dbReference>
<keyword evidence="1" id="KW-0472">Membrane</keyword>
<proteinExistence type="predicted"/>
<evidence type="ECO:0000313" key="2">
    <source>
        <dbReference type="EMBL" id="GGD85081.1"/>
    </source>
</evidence>
<evidence type="ECO:0000256" key="1">
    <source>
        <dbReference type="SAM" id="Phobius"/>
    </source>
</evidence>
<name>A0ABQ1RZX6_9MICO</name>
<dbReference type="Proteomes" id="UP000629365">
    <property type="component" value="Unassembled WGS sequence"/>
</dbReference>
<keyword evidence="1" id="KW-1133">Transmembrane helix</keyword>
<organism evidence="2 3">
    <name type="scientific">Microbacterium murale</name>
    <dbReference type="NCBI Taxonomy" id="1081040"/>
    <lineage>
        <taxon>Bacteria</taxon>
        <taxon>Bacillati</taxon>
        <taxon>Actinomycetota</taxon>
        <taxon>Actinomycetes</taxon>
        <taxon>Micrococcales</taxon>
        <taxon>Microbacteriaceae</taxon>
        <taxon>Microbacterium</taxon>
    </lineage>
</organism>
<keyword evidence="3" id="KW-1185">Reference proteome</keyword>
<protein>
    <submittedName>
        <fullName evidence="2">Uncharacterized protein</fullName>
    </submittedName>
</protein>
<gene>
    <name evidence="2" type="ORF">GCM10007269_30000</name>
</gene>
<keyword evidence="1" id="KW-0812">Transmembrane</keyword>
<dbReference type="EMBL" id="BMCM01000005">
    <property type="protein sequence ID" value="GGD85081.1"/>
    <property type="molecule type" value="Genomic_DNA"/>
</dbReference>
<accession>A0ABQ1RZX6</accession>
<evidence type="ECO:0000313" key="3">
    <source>
        <dbReference type="Proteomes" id="UP000629365"/>
    </source>
</evidence>